<reference evidence="3 4" key="1">
    <citation type="journal article" date="2016" name="Nat. Commun.">
        <title>Ectomycorrhizal ecology is imprinted in the genome of the dominant symbiotic fungus Cenococcum geophilum.</title>
        <authorList>
            <consortium name="DOE Joint Genome Institute"/>
            <person name="Peter M."/>
            <person name="Kohler A."/>
            <person name="Ohm R.A."/>
            <person name="Kuo A."/>
            <person name="Krutzmann J."/>
            <person name="Morin E."/>
            <person name="Arend M."/>
            <person name="Barry K.W."/>
            <person name="Binder M."/>
            <person name="Choi C."/>
            <person name="Clum A."/>
            <person name="Copeland A."/>
            <person name="Grisel N."/>
            <person name="Haridas S."/>
            <person name="Kipfer T."/>
            <person name="LaButti K."/>
            <person name="Lindquist E."/>
            <person name="Lipzen A."/>
            <person name="Maire R."/>
            <person name="Meier B."/>
            <person name="Mihaltcheva S."/>
            <person name="Molinier V."/>
            <person name="Murat C."/>
            <person name="Poggeler S."/>
            <person name="Quandt C.A."/>
            <person name="Sperisen C."/>
            <person name="Tritt A."/>
            <person name="Tisserant E."/>
            <person name="Crous P.W."/>
            <person name="Henrissat B."/>
            <person name="Nehls U."/>
            <person name="Egli S."/>
            <person name="Spatafora J.W."/>
            <person name="Grigoriev I.V."/>
            <person name="Martin F.M."/>
        </authorList>
    </citation>
    <scope>NUCLEOTIDE SEQUENCE [LARGE SCALE GENOMIC DNA]</scope>
    <source>
        <strain evidence="3 4">CBS 459.81</strain>
    </source>
</reference>
<dbReference type="Pfam" id="PF00339">
    <property type="entry name" value="Arrestin_N"/>
    <property type="match status" value="1"/>
</dbReference>
<dbReference type="GO" id="GO:0070086">
    <property type="term" value="P:ubiquitin-dependent endocytosis"/>
    <property type="evidence" value="ECO:0007669"/>
    <property type="project" value="TreeGrafter"/>
</dbReference>
<keyword evidence="4" id="KW-1185">Reference proteome</keyword>
<sequence>MGPAAPLVSVVVDGDPRRVYRPGDKVTGKVYFVAEKQEHIKSLKLNFAGVCITTTSRQCYVAGNDGDDSVSSSRRTYKAEAPLFNYEKVLMSGFTVAANKCSWSFEFTFPELTQARHSRWVHGSNYMKDIHQLPPSFHIYTNEPGGEAMIKYYIEAKLTRAGSKPNKASTHTLLFNNSARQSLPEPRLRSHQLAQQTWKSTNLRLEKHTLTQKISHVITRNPELRTPCIRLVPTLHCPETVTPGQRIPLSLSLKQIRRSPVDPESPRCTLDRLTVTISTYTRAICGGLACQPQDIVAKHRTCISRCDINLPITLDDTSVDLTHNFRLDDNAESIPAFKTYTISRSYILTAEICIICHGKHFQISSSTPLGILPRIPDLYHRDHDELVDPLPLYTPRPPLPEHAPEYRDSMATAYTVSTVPSTLYSDDRGTDSDGYVWTQAPTPFTPPMTPELEEFTGGQDESATSTRPGARLPERRISVVRRITPPKRGQVRLEDTQLRDLEGH</sequence>
<gene>
    <name evidence="3" type="ORF">K432DRAFT_255633</name>
</gene>
<evidence type="ECO:0000256" key="1">
    <source>
        <dbReference type="SAM" id="MobiDB-lite"/>
    </source>
</evidence>
<evidence type="ECO:0000313" key="4">
    <source>
        <dbReference type="Proteomes" id="UP000250266"/>
    </source>
</evidence>
<proteinExistence type="predicted"/>
<dbReference type="InterPro" id="IPR014752">
    <property type="entry name" value="Arrestin-like_C"/>
</dbReference>
<evidence type="ECO:0000259" key="2">
    <source>
        <dbReference type="Pfam" id="PF00339"/>
    </source>
</evidence>
<dbReference type="GO" id="GO:0030674">
    <property type="term" value="F:protein-macromolecule adaptor activity"/>
    <property type="evidence" value="ECO:0007669"/>
    <property type="project" value="TreeGrafter"/>
</dbReference>
<feature type="non-terminal residue" evidence="3">
    <location>
        <position position="504"/>
    </location>
</feature>
<dbReference type="InterPro" id="IPR050357">
    <property type="entry name" value="Arrestin_domain-protein"/>
</dbReference>
<evidence type="ECO:0000313" key="3">
    <source>
        <dbReference type="EMBL" id="OCK85945.1"/>
    </source>
</evidence>
<dbReference type="Gene3D" id="2.60.40.640">
    <property type="match status" value="1"/>
</dbReference>
<dbReference type="OrthoDB" id="2333384at2759"/>
<feature type="region of interest" description="Disordered" evidence="1">
    <location>
        <begin position="442"/>
        <end position="504"/>
    </location>
</feature>
<dbReference type="InterPro" id="IPR011021">
    <property type="entry name" value="Arrestin-like_N"/>
</dbReference>
<dbReference type="GO" id="GO:0005886">
    <property type="term" value="C:plasma membrane"/>
    <property type="evidence" value="ECO:0007669"/>
    <property type="project" value="TreeGrafter"/>
</dbReference>
<protein>
    <recommendedName>
        <fullName evidence="2">Arrestin-like N-terminal domain-containing protein</fullName>
    </recommendedName>
</protein>
<organism evidence="3 4">
    <name type="scientific">Lepidopterella palustris CBS 459.81</name>
    <dbReference type="NCBI Taxonomy" id="1314670"/>
    <lineage>
        <taxon>Eukaryota</taxon>
        <taxon>Fungi</taxon>
        <taxon>Dikarya</taxon>
        <taxon>Ascomycota</taxon>
        <taxon>Pezizomycotina</taxon>
        <taxon>Dothideomycetes</taxon>
        <taxon>Pleosporomycetidae</taxon>
        <taxon>Mytilinidiales</taxon>
        <taxon>Argynnaceae</taxon>
        <taxon>Lepidopterella</taxon>
    </lineage>
</organism>
<dbReference type="Proteomes" id="UP000250266">
    <property type="component" value="Unassembled WGS sequence"/>
</dbReference>
<dbReference type="PANTHER" id="PTHR11188:SF161">
    <property type="entry name" value="PH-RESPONSE REGULATOR PROTEIN PALF_RIM8"/>
    <property type="match status" value="1"/>
</dbReference>
<name>A0A8E2EL19_9PEZI</name>
<dbReference type="EMBL" id="KV744811">
    <property type="protein sequence ID" value="OCK85945.1"/>
    <property type="molecule type" value="Genomic_DNA"/>
</dbReference>
<accession>A0A8E2EL19</accession>
<dbReference type="GO" id="GO:0031625">
    <property type="term" value="F:ubiquitin protein ligase binding"/>
    <property type="evidence" value="ECO:0007669"/>
    <property type="project" value="TreeGrafter"/>
</dbReference>
<feature type="compositionally biased region" description="Basic and acidic residues" evidence="1">
    <location>
        <begin position="491"/>
        <end position="504"/>
    </location>
</feature>
<dbReference type="PANTHER" id="PTHR11188">
    <property type="entry name" value="ARRESTIN DOMAIN CONTAINING PROTEIN"/>
    <property type="match status" value="1"/>
</dbReference>
<feature type="domain" description="Arrestin-like N-terminal" evidence="2">
    <location>
        <begin position="11"/>
        <end position="111"/>
    </location>
</feature>
<dbReference type="AlphaFoldDB" id="A0A8E2EL19"/>
<dbReference type="GO" id="GO:0005829">
    <property type="term" value="C:cytosol"/>
    <property type="evidence" value="ECO:0007669"/>
    <property type="project" value="TreeGrafter"/>
</dbReference>